<keyword evidence="2" id="KW-1185">Reference proteome</keyword>
<dbReference type="EMBL" id="KN444798">
    <property type="protein sequence ID" value="KHG28403.1"/>
    <property type="molecule type" value="Genomic_DNA"/>
</dbReference>
<accession>A0A0B0PPK1</accession>
<protein>
    <submittedName>
        <fullName evidence="1">Uncharacterized protein</fullName>
    </submittedName>
</protein>
<organism evidence="1 2">
    <name type="scientific">Gossypium arboreum</name>
    <name type="common">Tree cotton</name>
    <name type="synonym">Gossypium nanking</name>
    <dbReference type="NCBI Taxonomy" id="29729"/>
    <lineage>
        <taxon>Eukaryota</taxon>
        <taxon>Viridiplantae</taxon>
        <taxon>Streptophyta</taxon>
        <taxon>Embryophyta</taxon>
        <taxon>Tracheophyta</taxon>
        <taxon>Spermatophyta</taxon>
        <taxon>Magnoliopsida</taxon>
        <taxon>eudicotyledons</taxon>
        <taxon>Gunneridae</taxon>
        <taxon>Pentapetalae</taxon>
        <taxon>rosids</taxon>
        <taxon>malvids</taxon>
        <taxon>Malvales</taxon>
        <taxon>Malvaceae</taxon>
        <taxon>Malvoideae</taxon>
        <taxon>Gossypium</taxon>
    </lineage>
</organism>
<gene>
    <name evidence="1" type="ORF">F383_34824</name>
</gene>
<evidence type="ECO:0000313" key="1">
    <source>
        <dbReference type="EMBL" id="KHG28403.1"/>
    </source>
</evidence>
<sequence>MCFPSRVRSVKLYTAV</sequence>
<name>A0A0B0PPK1_GOSAR</name>
<reference evidence="2" key="1">
    <citation type="submission" date="2014-09" db="EMBL/GenBank/DDBJ databases">
        <authorList>
            <person name="Mudge J."/>
            <person name="Ramaraj T."/>
            <person name="Lindquist I.E."/>
            <person name="Bharti A.K."/>
            <person name="Sundararajan A."/>
            <person name="Cameron C.T."/>
            <person name="Woodward J.E."/>
            <person name="May G.D."/>
            <person name="Brubaker C."/>
            <person name="Broadhvest J."/>
            <person name="Wilkins T.A."/>
        </authorList>
    </citation>
    <scope>NUCLEOTIDE SEQUENCE</scope>
    <source>
        <strain evidence="2">cv. AKA8401</strain>
    </source>
</reference>
<dbReference type="AlphaFoldDB" id="A0A0B0PPK1"/>
<proteinExistence type="predicted"/>
<evidence type="ECO:0000313" key="2">
    <source>
        <dbReference type="Proteomes" id="UP000032142"/>
    </source>
</evidence>
<dbReference type="Proteomes" id="UP000032142">
    <property type="component" value="Unassembled WGS sequence"/>
</dbReference>